<evidence type="ECO:0000313" key="2">
    <source>
        <dbReference type="EMBL" id="SDR48885.1"/>
    </source>
</evidence>
<dbReference type="InterPro" id="IPR023631">
    <property type="entry name" value="Amidase_dom"/>
</dbReference>
<dbReference type="STRING" id="157910.SAMN05445850_4767"/>
<dbReference type="Pfam" id="PF01425">
    <property type="entry name" value="Amidase"/>
    <property type="match status" value="1"/>
</dbReference>
<dbReference type="RefSeq" id="WP_090807378.1">
    <property type="nucleotide sequence ID" value="NZ_FNKX01000002.1"/>
</dbReference>
<dbReference type="AlphaFoldDB" id="A0A1H1JGX8"/>
<name>A0A1H1JGX8_9BURK</name>
<evidence type="ECO:0000259" key="1">
    <source>
        <dbReference type="Pfam" id="PF01425"/>
    </source>
</evidence>
<organism evidence="2 3">
    <name type="scientific">Paraburkholderia tuberum</name>
    <dbReference type="NCBI Taxonomy" id="157910"/>
    <lineage>
        <taxon>Bacteria</taxon>
        <taxon>Pseudomonadati</taxon>
        <taxon>Pseudomonadota</taxon>
        <taxon>Betaproteobacteria</taxon>
        <taxon>Burkholderiales</taxon>
        <taxon>Burkholderiaceae</taxon>
        <taxon>Paraburkholderia</taxon>
    </lineage>
</organism>
<dbReference type="PANTHER" id="PTHR11895:SF76">
    <property type="entry name" value="INDOLEACETAMIDE HYDROLASE"/>
    <property type="match status" value="1"/>
</dbReference>
<feature type="domain" description="Amidase" evidence="1">
    <location>
        <begin position="27"/>
        <end position="451"/>
    </location>
</feature>
<protein>
    <submittedName>
        <fullName evidence="2">Asp-tRNAAsn/Glu-tRNAGln amidotransferase A subunit</fullName>
    </submittedName>
</protein>
<proteinExistence type="predicted"/>
<evidence type="ECO:0000313" key="3">
    <source>
        <dbReference type="Proteomes" id="UP000199365"/>
    </source>
</evidence>
<dbReference type="Proteomes" id="UP000199365">
    <property type="component" value="Unassembled WGS sequence"/>
</dbReference>
<accession>A0A1H1JGX8</accession>
<sequence>MTHDSLVSLSAVDARRLIGDRSVSPVELLDACIARIEAINPAVNAMAATCFERARDEARRAEAAVMRGEPLGLLHGVPIGVKDLEETAGVLTTYGSKLFRANVPDEDNGMVARIRAAGAIVTTKTNTPEMGAGANTRNDVWGATGNPFAPLLNAGGSSGGSAAALATGMLPLCTGSDTGGSLRIPAAVCGIVGLRPSPGLVPGDRRELGWAPITVSGPMARTVADVRLLLAAQAGFDARDPLAHDVDSAALAQRRPIDASGLRIGFTDDFGVCALDDASRATFRAKVDKIARHVAVCEPVCIDMRGIDRCFDVVRAQNFVAQFAEIYERDPSQLGPNTRANFELGASMTLGDAVWAHKMQTTLYRRFQSLVQHYDVIVSPTVSVTPFPWSQWQLEAINGKPLDTYYRWLGLTYLVSLMTNPALSLPCGVDHAGMPFGVQLVGPARGDGRLLDISEALEAAFATDDALRRPAPDLKALSEPVPELRSIVSSPPILSNRSRMA</sequence>
<dbReference type="Gene3D" id="3.90.1300.10">
    <property type="entry name" value="Amidase signature (AS) domain"/>
    <property type="match status" value="1"/>
</dbReference>
<keyword evidence="3" id="KW-1185">Reference proteome</keyword>
<reference evidence="3" key="1">
    <citation type="submission" date="2016-10" db="EMBL/GenBank/DDBJ databases">
        <authorList>
            <person name="Varghese N."/>
            <person name="Submissions S."/>
        </authorList>
    </citation>
    <scope>NUCLEOTIDE SEQUENCE [LARGE SCALE GENOMIC DNA]</scope>
    <source>
        <strain evidence="3">DUS833</strain>
    </source>
</reference>
<dbReference type="EMBL" id="FNKX01000002">
    <property type="protein sequence ID" value="SDR48885.1"/>
    <property type="molecule type" value="Genomic_DNA"/>
</dbReference>
<dbReference type="PANTHER" id="PTHR11895">
    <property type="entry name" value="TRANSAMIDASE"/>
    <property type="match status" value="1"/>
</dbReference>
<dbReference type="InterPro" id="IPR036928">
    <property type="entry name" value="AS_sf"/>
</dbReference>
<dbReference type="InterPro" id="IPR000120">
    <property type="entry name" value="Amidase"/>
</dbReference>
<dbReference type="SUPFAM" id="SSF75304">
    <property type="entry name" value="Amidase signature (AS) enzymes"/>
    <property type="match status" value="1"/>
</dbReference>
<dbReference type="GO" id="GO:0016740">
    <property type="term" value="F:transferase activity"/>
    <property type="evidence" value="ECO:0007669"/>
    <property type="project" value="UniProtKB-KW"/>
</dbReference>
<gene>
    <name evidence="2" type="ORF">SAMN05445850_4767</name>
</gene>
<keyword evidence="2" id="KW-0808">Transferase</keyword>